<keyword evidence="2 6" id="KW-0328">Glycosyltransferase</keyword>
<dbReference type="Proteomes" id="UP001218231">
    <property type="component" value="Chromosome"/>
</dbReference>
<sequence>MVLQTSISPEAIGQLRRSGQFDAEWYADRYADVAMSGMDPAEHYLWIGRRLGRRAGPGAGLADTAAAAPAQARTRGDTGWNDLPIHPQRPNRWVHNTAAIARNRAQPLAPLTRSFNPQSMNIHWIIPDFGPGGGGHMSIFRMVRYLESFGHRQTIWIQNPGVHQDEKQAWEHIRSWYQPIDRVIVRFLPEEVEGISGDLVIATDMWTTFPAAQMGLMKERFYLVQDYEALFHTHGTFTYVAEMTYRMGFKAVCAGAWLKSLCEGRYGLWTRAWELAYDPMYYYRGERAGENRVEHDPPRIAFYARAATPRRAVELGREALLILHERGVRFRVDLFGQEDMSGALPYEHVNHGLLSPAQLGDLYRSTDIGMVFSASNYSLIPMEMMACGLPVVELDAESTRAVFPEGSVAFAPPTPHDMADVLQRVIESAAERERLRAGGAAFVAGLSWEKSARALEEALIEGLSENCWPVTPRALFTTRDYAHKAAVIIPTWNGGDLFRGVLQALVTQQTDWAYDVMVVDSGSTDNTLEIIGEFADRGVRLHQIPNAEFSHGRTRNLAISLTDAEFVAVLTQDATPADPHWLAHMIRAFDKGDQVAGVFGGHHTYGDATSFVRNGQDGHFAHFAAMPHVAQWGVTPPGMEWGSVQWQQWLHYFSDNNAALRRCVWEKIPYPDIPWGEDQVWAWEVIKQGYEKAYAPDAFVIHSHNLSIGVQTGPPIGAQKGPPFEYGTTVEERALRCARRREGEARPEARAAQGILIPACRRDQFRFLKRQLSLPVSMMSQ</sequence>
<dbReference type="SUPFAM" id="SSF53448">
    <property type="entry name" value="Nucleotide-diphospho-sugar transferases"/>
    <property type="match status" value="1"/>
</dbReference>
<evidence type="ECO:0000313" key="6">
    <source>
        <dbReference type="EMBL" id="WCT78135.1"/>
    </source>
</evidence>
<dbReference type="PANTHER" id="PTHR43179">
    <property type="entry name" value="RHAMNOSYLTRANSFERASE WBBL"/>
    <property type="match status" value="1"/>
</dbReference>
<dbReference type="RefSeq" id="WP_273618479.1">
    <property type="nucleotide sequence ID" value="NZ_CP117417.1"/>
</dbReference>
<dbReference type="Pfam" id="PF22772">
    <property type="entry name" value="WsaF_C"/>
    <property type="match status" value="1"/>
</dbReference>
<keyword evidence="3 6" id="KW-0808">Transferase</keyword>
<organism evidence="6 7">
    <name type="scientific">Novosphingobium humi</name>
    <dbReference type="NCBI Taxonomy" id="2282397"/>
    <lineage>
        <taxon>Bacteria</taxon>
        <taxon>Pseudomonadati</taxon>
        <taxon>Pseudomonadota</taxon>
        <taxon>Alphaproteobacteria</taxon>
        <taxon>Sphingomonadales</taxon>
        <taxon>Sphingomonadaceae</taxon>
        <taxon>Novosphingobium</taxon>
    </lineage>
</organism>
<keyword evidence="7" id="KW-1185">Reference proteome</keyword>
<proteinExistence type="inferred from homology"/>
<dbReference type="PANTHER" id="PTHR43179:SF12">
    <property type="entry name" value="GALACTOFURANOSYLTRANSFERASE GLFT2"/>
    <property type="match status" value="1"/>
</dbReference>
<dbReference type="Gene3D" id="3.90.550.10">
    <property type="entry name" value="Spore Coat Polysaccharide Biosynthesis Protein SpsA, Chain A"/>
    <property type="match status" value="1"/>
</dbReference>
<dbReference type="SUPFAM" id="SSF53756">
    <property type="entry name" value="UDP-Glycosyltransferase/glycogen phosphorylase"/>
    <property type="match status" value="1"/>
</dbReference>
<dbReference type="InterPro" id="IPR029044">
    <property type="entry name" value="Nucleotide-diphossugar_trans"/>
</dbReference>
<dbReference type="CDD" id="cd00761">
    <property type="entry name" value="Glyco_tranf_GTA_type"/>
    <property type="match status" value="1"/>
</dbReference>
<evidence type="ECO:0000259" key="5">
    <source>
        <dbReference type="Pfam" id="PF22772"/>
    </source>
</evidence>
<gene>
    <name evidence="6" type="ORF">PQ457_03945</name>
</gene>
<dbReference type="CDD" id="cd03801">
    <property type="entry name" value="GT4_PimA-like"/>
    <property type="match status" value="1"/>
</dbReference>
<name>A0ABY7TZ25_9SPHN</name>
<dbReference type="Gene3D" id="3.40.50.2000">
    <property type="entry name" value="Glycogen Phosphorylase B"/>
    <property type="match status" value="1"/>
</dbReference>
<comment type="similarity">
    <text evidence="1">Belongs to the glycosyltransferase 2 family.</text>
</comment>
<evidence type="ECO:0000256" key="1">
    <source>
        <dbReference type="ARBA" id="ARBA00006739"/>
    </source>
</evidence>
<evidence type="ECO:0000256" key="3">
    <source>
        <dbReference type="ARBA" id="ARBA00022679"/>
    </source>
</evidence>
<accession>A0ABY7TZ25</accession>
<feature type="domain" description="WsaF C-terminal" evidence="5">
    <location>
        <begin position="299"/>
        <end position="396"/>
    </location>
</feature>
<reference evidence="6 7" key="1">
    <citation type="submission" date="2023-02" db="EMBL/GenBank/DDBJ databases">
        <title>Genome sequence of Novosphingobium humi KACC 19094.</title>
        <authorList>
            <person name="Kim S."/>
            <person name="Heo J."/>
            <person name="Kwon S.-W."/>
        </authorList>
    </citation>
    <scope>NUCLEOTIDE SEQUENCE [LARGE SCALE GENOMIC DNA]</scope>
    <source>
        <strain evidence="6 7">KACC 19094</strain>
    </source>
</reference>
<dbReference type="Pfam" id="PF00535">
    <property type="entry name" value="Glycos_transf_2"/>
    <property type="match status" value="1"/>
</dbReference>
<evidence type="ECO:0000259" key="4">
    <source>
        <dbReference type="Pfam" id="PF00535"/>
    </source>
</evidence>
<dbReference type="Gene3D" id="3.40.50.11090">
    <property type="match status" value="1"/>
</dbReference>
<dbReference type="EC" id="2.4.-.-" evidence="6"/>
<dbReference type="GO" id="GO:0016757">
    <property type="term" value="F:glycosyltransferase activity"/>
    <property type="evidence" value="ECO:0007669"/>
    <property type="project" value="UniProtKB-KW"/>
</dbReference>
<dbReference type="InterPro" id="IPR001173">
    <property type="entry name" value="Glyco_trans_2-like"/>
</dbReference>
<feature type="domain" description="Glycosyltransferase 2-like" evidence="4">
    <location>
        <begin position="487"/>
        <end position="606"/>
    </location>
</feature>
<evidence type="ECO:0000256" key="2">
    <source>
        <dbReference type="ARBA" id="ARBA00022676"/>
    </source>
</evidence>
<protein>
    <submittedName>
        <fullName evidence="6">Glycosyltransferase</fullName>
        <ecNumber evidence="6">2.4.-.-</ecNumber>
    </submittedName>
</protein>
<dbReference type="InterPro" id="IPR055050">
    <property type="entry name" value="WsaF_C"/>
</dbReference>
<dbReference type="EMBL" id="CP117417">
    <property type="protein sequence ID" value="WCT78135.1"/>
    <property type="molecule type" value="Genomic_DNA"/>
</dbReference>
<evidence type="ECO:0000313" key="7">
    <source>
        <dbReference type="Proteomes" id="UP001218231"/>
    </source>
</evidence>